<accession>A0A3A9YMQ6</accession>
<dbReference type="PANTHER" id="PTHR33495">
    <property type="entry name" value="ANTI-SIGMA FACTOR ANTAGONIST TM_1081-RELATED-RELATED"/>
    <property type="match status" value="1"/>
</dbReference>
<comment type="caution">
    <text evidence="4">The sequence shown here is derived from an EMBL/GenBank/DDBJ whole genome shotgun (WGS) entry which is preliminary data.</text>
</comment>
<dbReference type="SUPFAM" id="SSF52091">
    <property type="entry name" value="SpoIIaa-like"/>
    <property type="match status" value="1"/>
</dbReference>
<evidence type="ECO:0000256" key="2">
    <source>
        <dbReference type="RuleBase" id="RU003749"/>
    </source>
</evidence>
<dbReference type="EMBL" id="RBAL01000025">
    <property type="protein sequence ID" value="RKN37379.1"/>
    <property type="molecule type" value="Genomic_DNA"/>
</dbReference>
<reference evidence="4 5" key="1">
    <citation type="journal article" date="2014" name="Int. J. Syst. Evol. Microbiol.">
        <title>Streptomyces hoynatensis sp. nov., isolated from deep marine sediment.</title>
        <authorList>
            <person name="Veyisoglu A."/>
            <person name="Sahin N."/>
        </authorList>
    </citation>
    <scope>NUCLEOTIDE SEQUENCE [LARGE SCALE GENOMIC DNA]</scope>
    <source>
        <strain evidence="4 5">KCTC 29097</strain>
    </source>
</reference>
<proteinExistence type="inferred from homology"/>
<evidence type="ECO:0000313" key="4">
    <source>
        <dbReference type="EMBL" id="RKN37379.1"/>
    </source>
</evidence>
<gene>
    <name evidence="4" type="ORF">D7294_27970</name>
</gene>
<dbReference type="InterPro" id="IPR036513">
    <property type="entry name" value="STAS_dom_sf"/>
</dbReference>
<dbReference type="PROSITE" id="PS50801">
    <property type="entry name" value="STAS"/>
    <property type="match status" value="1"/>
</dbReference>
<evidence type="ECO:0000259" key="3">
    <source>
        <dbReference type="PROSITE" id="PS50801"/>
    </source>
</evidence>
<dbReference type="PANTHER" id="PTHR33495:SF2">
    <property type="entry name" value="ANTI-SIGMA FACTOR ANTAGONIST TM_1081-RELATED"/>
    <property type="match status" value="1"/>
</dbReference>
<keyword evidence="5" id="KW-1185">Reference proteome</keyword>
<dbReference type="NCBIfam" id="TIGR00377">
    <property type="entry name" value="ant_ant_sig"/>
    <property type="match status" value="1"/>
</dbReference>
<dbReference type="InterPro" id="IPR003658">
    <property type="entry name" value="Anti-sigma_ant"/>
</dbReference>
<dbReference type="GO" id="GO:0043856">
    <property type="term" value="F:anti-sigma factor antagonist activity"/>
    <property type="evidence" value="ECO:0007669"/>
    <property type="project" value="InterPro"/>
</dbReference>
<dbReference type="Proteomes" id="UP000272474">
    <property type="component" value="Unassembled WGS sequence"/>
</dbReference>
<dbReference type="Pfam" id="PF01740">
    <property type="entry name" value="STAS"/>
    <property type="match status" value="1"/>
</dbReference>
<dbReference type="OrthoDB" id="3622319at2"/>
<name>A0A3A9YMQ6_9ACTN</name>
<dbReference type="CDD" id="cd07043">
    <property type="entry name" value="STAS_anti-anti-sigma_factors"/>
    <property type="match status" value="1"/>
</dbReference>
<protein>
    <recommendedName>
        <fullName evidence="2">Anti-sigma factor antagonist</fullName>
    </recommendedName>
</protein>
<dbReference type="AlphaFoldDB" id="A0A3A9YMQ6"/>
<comment type="similarity">
    <text evidence="1 2">Belongs to the anti-sigma-factor antagonist family.</text>
</comment>
<feature type="domain" description="STAS" evidence="3">
    <location>
        <begin position="14"/>
        <end position="123"/>
    </location>
</feature>
<dbReference type="RefSeq" id="WP_120684592.1">
    <property type="nucleotide sequence ID" value="NZ_RBAL01000025.1"/>
</dbReference>
<organism evidence="4 5">
    <name type="scientific">Streptomyces hoynatensis</name>
    <dbReference type="NCBI Taxonomy" id="1141874"/>
    <lineage>
        <taxon>Bacteria</taxon>
        <taxon>Bacillati</taxon>
        <taxon>Actinomycetota</taxon>
        <taxon>Actinomycetes</taxon>
        <taxon>Kitasatosporales</taxon>
        <taxon>Streptomycetaceae</taxon>
        <taxon>Streptomyces</taxon>
    </lineage>
</organism>
<evidence type="ECO:0000256" key="1">
    <source>
        <dbReference type="ARBA" id="ARBA00009013"/>
    </source>
</evidence>
<dbReference type="Gene3D" id="3.30.750.24">
    <property type="entry name" value="STAS domain"/>
    <property type="match status" value="1"/>
</dbReference>
<dbReference type="InterPro" id="IPR002645">
    <property type="entry name" value="STAS_dom"/>
</dbReference>
<evidence type="ECO:0000313" key="5">
    <source>
        <dbReference type="Proteomes" id="UP000272474"/>
    </source>
</evidence>
<sequence>MGRGMPDGSDRRQLTVDVRRVGSSAVVAPGGELDHHSAEKLRESLDACIAEGCNRIVVDCSALEFCDSTGLNVLLTTRLELEAAGGEMHLADMLPNVARVLEITGAAAVFVLHDRVEDALAALPTD</sequence>